<evidence type="ECO:0000256" key="4">
    <source>
        <dbReference type="ARBA" id="ARBA00022692"/>
    </source>
</evidence>
<comment type="similarity">
    <text evidence="7">Belongs to the TonB-dependent receptor family.</text>
</comment>
<gene>
    <name evidence="11" type="ORF">QQ020_15260</name>
</gene>
<dbReference type="Pfam" id="PF13715">
    <property type="entry name" value="CarbopepD_reg_2"/>
    <property type="match status" value="1"/>
</dbReference>
<dbReference type="InterPro" id="IPR012910">
    <property type="entry name" value="Plug_dom"/>
</dbReference>
<dbReference type="InterPro" id="IPR023996">
    <property type="entry name" value="TonB-dep_OMP_SusC/RagA"/>
</dbReference>
<protein>
    <submittedName>
        <fullName evidence="11">SusC/RagA family TonB-linked outer membrane protein</fullName>
    </submittedName>
</protein>
<comment type="subcellular location">
    <subcellularLocation>
        <location evidence="1 7">Cell outer membrane</location>
        <topology evidence="1 7">Multi-pass membrane protein</topology>
    </subcellularLocation>
</comment>
<dbReference type="EMBL" id="JAUJEB010000003">
    <property type="protein sequence ID" value="MDN5213427.1"/>
    <property type="molecule type" value="Genomic_DNA"/>
</dbReference>
<keyword evidence="12" id="KW-1185">Reference proteome</keyword>
<keyword evidence="4 7" id="KW-0812">Transmembrane</keyword>
<evidence type="ECO:0000256" key="7">
    <source>
        <dbReference type="PROSITE-ProRule" id="PRU01360"/>
    </source>
</evidence>
<dbReference type="SUPFAM" id="SSF56935">
    <property type="entry name" value="Porins"/>
    <property type="match status" value="1"/>
</dbReference>
<dbReference type="Gene3D" id="2.170.130.10">
    <property type="entry name" value="TonB-dependent receptor, plug domain"/>
    <property type="match status" value="1"/>
</dbReference>
<dbReference type="SUPFAM" id="SSF49464">
    <property type="entry name" value="Carboxypeptidase regulatory domain-like"/>
    <property type="match status" value="1"/>
</dbReference>
<feature type="compositionally biased region" description="Polar residues" evidence="8">
    <location>
        <begin position="531"/>
        <end position="540"/>
    </location>
</feature>
<dbReference type="NCBIfam" id="TIGR04056">
    <property type="entry name" value="OMP_RagA_SusC"/>
    <property type="match status" value="1"/>
</dbReference>
<evidence type="ECO:0000313" key="12">
    <source>
        <dbReference type="Proteomes" id="UP001172083"/>
    </source>
</evidence>
<dbReference type="Proteomes" id="UP001172083">
    <property type="component" value="Unassembled WGS sequence"/>
</dbReference>
<sequence>MNKQLLLLLLVLSFGIAPLQAQNVVTGKITDDLGQSLPGVNVQITGTQRGTVSDSNGAYSIDVPDGASLSFSFIGFLDQRQEVAGRSIVNVTLEADVRQLSEVVVTALGVERQIKALQSSVTQVDGENFTMARENSLVNQLAGRVAGVNVSNISSGPAGSSRVVIRGAKTLGSNLNQPLYVVDGVPMTNNNNGQAGLWGGTDRGDGMTSINPDDIESTTVLKGASAAALYGSRAANGVILITTKKGTNRKGIGVEFNSNYVFETINDQRDFQTSHGSGAVVGPTLEERVATKATDPNNPSDLTNAFSGWGRQAWGPRFDGSQVLHWDGVVREYSYQGDQWDKFFETGYTWTNSLAFSGGNEKQNFRLSLADLRNESVVPNSGFDRFNASLSTQSKFGDKLSLSANILYSHEDAQNRPRLSDSPGNGILGMYYIPGDMDILTYIGDPSKPGAVPSEEQQAAQGITIVDGKSPGEEFQQSTNLWGQNPYWAVHQFVDSDIRDRVIGNGRLRYDITDFLYVQGRAGIDWSTQRRTNLTPQGTGYQRGGSMNEEETRVRETNLEWIVGYDETFGKLGVNAFVGGNRMRASWERIGANGNGFNVPFFAAINNAEQRNFSFGFNENGINSIFASGEVSWNGFLYVTGTWRRDWFSQLNVNNNSIDYPSVGLSFVVSDAVDVLPDFISFAKVRAAWGEVGNANSVGAYQTRLTYSLKNPHLGRPVASFSSAGGNRGNLPNANLVPFTSRELEFGFDVRFFNNRLGLDFAYYDQKTTDDILNAGISEASGFGTTSVNLGEISNKGIEILLSGTPIEGEVTWNVSLNFAKNDNEVVSLIEGQDELFVEEPRTRSAAVFHVVGSPYGTIRGRVQKTSPDGRLVFDENGTPITTNDFEIIGNGVADFTGGINNDLSWKNFNLGFLIDFKSGGDIYSGTNVRMTQAGYHKQTLQGREGEAPLTVTGVIETSPDVFEPFTKTLTPGEAQNYWNQLGNRAQENFIYDASFVKLRQVVFGYQLPQKWLANTPLRSVSLSFVGRNLAIIHSNVDNIDPESTYSSNNAQGLDYFGMPATRSYGFNLRAKF</sequence>
<dbReference type="Pfam" id="PF07715">
    <property type="entry name" value="Plug"/>
    <property type="match status" value="1"/>
</dbReference>
<dbReference type="PROSITE" id="PS52016">
    <property type="entry name" value="TONB_DEPENDENT_REC_3"/>
    <property type="match status" value="1"/>
</dbReference>
<proteinExistence type="inferred from homology"/>
<dbReference type="InterPro" id="IPR023997">
    <property type="entry name" value="TonB-dep_OMP_SusC/RagA_CS"/>
</dbReference>
<feature type="signal peptide" evidence="9">
    <location>
        <begin position="1"/>
        <end position="21"/>
    </location>
</feature>
<evidence type="ECO:0000313" key="11">
    <source>
        <dbReference type="EMBL" id="MDN5213427.1"/>
    </source>
</evidence>
<dbReference type="InterPro" id="IPR008969">
    <property type="entry name" value="CarboxyPept-like_regulatory"/>
</dbReference>
<evidence type="ECO:0000256" key="2">
    <source>
        <dbReference type="ARBA" id="ARBA00022448"/>
    </source>
</evidence>
<evidence type="ECO:0000256" key="5">
    <source>
        <dbReference type="ARBA" id="ARBA00023136"/>
    </source>
</evidence>
<feature type="chain" id="PRO_5045762247" evidence="9">
    <location>
        <begin position="22"/>
        <end position="1073"/>
    </location>
</feature>
<dbReference type="InterPro" id="IPR036942">
    <property type="entry name" value="Beta-barrel_TonB_sf"/>
</dbReference>
<accession>A0ABT8L6Q1</accession>
<reference evidence="11" key="1">
    <citation type="submission" date="2023-06" db="EMBL/GenBank/DDBJ databases">
        <title>Genomic of Agaribacillus aureum.</title>
        <authorList>
            <person name="Wang G."/>
        </authorList>
    </citation>
    <scope>NUCLEOTIDE SEQUENCE</scope>
    <source>
        <strain evidence="11">BMA12</strain>
    </source>
</reference>
<keyword evidence="2 7" id="KW-0813">Transport</keyword>
<evidence type="ECO:0000256" key="9">
    <source>
        <dbReference type="SAM" id="SignalP"/>
    </source>
</evidence>
<keyword evidence="9" id="KW-0732">Signal</keyword>
<dbReference type="InterPro" id="IPR037066">
    <property type="entry name" value="Plug_dom_sf"/>
</dbReference>
<name>A0ABT8L6Q1_9BACT</name>
<organism evidence="11 12">
    <name type="scientific">Agaribacillus aureus</name>
    <dbReference type="NCBI Taxonomy" id="3051825"/>
    <lineage>
        <taxon>Bacteria</taxon>
        <taxon>Pseudomonadati</taxon>
        <taxon>Bacteroidota</taxon>
        <taxon>Cytophagia</taxon>
        <taxon>Cytophagales</taxon>
        <taxon>Splendidivirgaceae</taxon>
        <taxon>Agaribacillus</taxon>
    </lineage>
</organism>
<keyword evidence="5 7" id="KW-0472">Membrane</keyword>
<evidence type="ECO:0000259" key="10">
    <source>
        <dbReference type="Pfam" id="PF07715"/>
    </source>
</evidence>
<dbReference type="Gene3D" id="2.60.40.1120">
    <property type="entry name" value="Carboxypeptidase-like, regulatory domain"/>
    <property type="match status" value="1"/>
</dbReference>
<evidence type="ECO:0000256" key="6">
    <source>
        <dbReference type="ARBA" id="ARBA00023237"/>
    </source>
</evidence>
<evidence type="ECO:0000256" key="3">
    <source>
        <dbReference type="ARBA" id="ARBA00022452"/>
    </source>
</evidence>
<feature type="domain" description="TonB-dependent receptor plug" evidence="10">
    <location>
        <begin position="116"/>
        <end position="238"/>
    </location>
</feature>
<evidence type="ECO:0000256" key="8">
    <source>
        <dbReference type="SAM" id="MobiDB-lite"/>
    </source>
</evidence>
<comment type="caution">
    <text evidence="11">The sequence shown here is derived from an EMBL/GenBank/DDBJ whole genome shotgun (WGS) entry which is preliminary data.</text>
</comment>
<keyword evidence="3 7" id="KW-1134">Transmembrane beta strand</keyword>
<dbReference type="NCBIfam" id="TIGR04057">
    <property type="entry name" value="SusC_RagA_signa"/>
    <property type="match status" value="1"/>
</dbReference>
<evidence type="ECO:0000256" key="1">
    <source>
        <dbReference type="ARBA" id="ARBA00004571"/>
    </source>
</evidence>
<feature type="region of interest" description="Disordered" evidence="8">
    <location>
        <begin position="531"/>
        <end position="550"/>
    </location>
</feature>
<dbReference type="InterPro" id="IPR039426">
    <property type="entry name" value="TonB-dep_rcpt-like"/>
</dbReference>
<dbReference type="RefSeq" id="WP_346758766.1">
    <property type="nucleotide sequence ID" value="NZ_JAUJEB010000003.1"/>
</dbReference>
<keyword evidence="6 7" id="KW-0998">Cell outer membrane</keyword>
<dbReference type="Gene3D" id="2.40.170.20">
    <property type="entry name" value="TonB-dependent receptor, beta-barrel domain"/>
    <property type="match status" value="1"/>
</dbReference>